<proteinExistence type="predicted"/>
<comment type="caution">
    <text evidence="1">The sequence shown here is derived from an EMBL/GenBank/DDBJ whole genome shotgun (WGS) entry which is preliminary data.</text>
</comment>
<name>A0A852TLQ2_9ACTN</name>
<sequence length="302" mass="33119">MNDTDRPPDGVDETIVSGLLPLLRKGLPVVPDHVEPRLLDLRGVIVRAADPADPASLATALDGVLRAALARFDDARYAEAARALFGLPPGRPGTTLTARRAAAAAAAGHEVHHFRKRVEPRLVDRLAWMLQQDAEQFGTTRVAAPRLTPAGAPPQLPRDVFAWELTEHEEQLARVWAAIYALRSELLALDRMASMGEGFQEISRQAVTAAWRYGLLRAEAERYRGSYPPGSFGALGDLSVDDVVALAGWVPPLKDEHITKLTRAGADHPDRAAFVAVMRAEVELGNTWSRPWLDHRNENKDH</sequence>
<evidence type="ECO:0000313" key="2">
    <source>
        <dbReference type="Proteomes" id="UP000589036"/>
    </source>
</evidence>
<dbReference type="RefSeq" id="WP_179641210.1">
    <property type="nucleotide sequence ID" value="NZ_BAAAYY010000005.1"/>
</dbReference>
<protein>
    <submittedName>
        <fullName evidence="1">Uncharacterized protein</fullName>
    </submittedName>
</protein>
<gene>
    <name evidence="1" type="ORF">HDA32_000009</name>
</gene>
<keyword evidence="2" id="KW-1185">Reference proteome</keyword>
<reference evidence="1 2" key="1">
    <citation type="submission" date="2020-07" db="EMBL/GenBank/DDBJ databases">
        <title>Sequencing the genomes of 1000 actinobacteria strains.</title>
        <authorList>
            <person name="Klenk H.-P."/>
        </authorList>
    </citation>
    <scope>NUCLEOTIDE SEQUENCE [LARGE SCALE GENOMIC DNA]</scope>
    <source>
        <strain evidence="1 2">CXB654</strain>
    </source>
</reference>
<organism evidence="1 2">
    <name type="scientific">Spinactinospora alkalitolerans</name>
    <dbReference type="NCBI Taxonomy" id="687207"/>
    <lineage>
        <taxon>Bacteria</taxon>
        <taxon>Bacillati</taxon>
        <taxon>Actinomycetota</taxon>
        <taxon>Actinomycetes</taxon>
        <taxon>Streptosporangiales</taxon>
        <taxon>Nocardiopsidaceae</taxon>
        <taxon>Spinactinospora</taxon>
    </lineage>
</organism>
<evidence type="ECO:0000313" key="1">
    <source>
        <dbReference type="EMBL" id="NYE44889.1"/>
    </source>
</evidence>
<dbReference type="Proteomes" id="UP000589036">
    <property type="component" value="Unassembled WGS sequence"/>
</dbReference>
<accession>A0A852TLQ2</accession>
<dbReference type="EMBL" id="JACCCC010000001">
    <property type="protein sequence ID" value="NYE44889.1"/>
    <property type="molecule type" value="Genomic_DNA"/>
</dbReference>
<dbReference type="AlphaFoldDB" id="A0A852TLQ2"/>